<accession>A0A812J748</accession>
<dbReference type="EMBL" id="CAJNJA010005766">
    <property type="protein sequence ID" value="CAE7198266.1"/>
    <property type="molecule type" value="Genomic_DNA"/>
</dbReference>
<sequence>MDIDVLAGGVQTLKKNGYKILSDRAFMRSLRSFDIVDIEINDPAKAKQTDTTQRFRFALLTVAGNRLPTKVEFSRRNHSAAGEAETALIDTAIARAYRKLSYRCPHYTGSAAVIQKLRALAGRPVTQARDVFDLGILIQGGYSPPAPWSKLLTHIEYATALDCLMSLEWEDYEGQVVEFLDDASRTEFGDKSAWEILQNQVLNELETND</sequence>
<protein>
    <submittedName>
        <fullName evidence="1">Uncharacterized protein</fullName>
    </submittedName>
</protein>
<keyword evidence="2" id="KW-1185">Reference proteome</keyword>
<name>A0A812J748_9DINO</name>
<dbReference type="Pfam" id="PF08843">
    <property type="entry name" value="AbiEii"/>
    <property type="match status" value="1"/>
</dbReference>
<evidence type="ECO:0000313" key="2">
    <source>
        <dbReference type="Proteomes" id="UP000601435"/>
    </source>
</evidence>
<gene>
    <name evidence="1" type="ORF">SNEC2469_LOCUS1442</name>
</gene>
<dbReference type="AlphaFoldDB" id="A0A812J748"/>
<dbReference type="Proteomes" id="UP000601435">
    <property type="component" value="Unassembled WGS sequence"/>
</dbReference>
<proteinExistence type="predicted"/>
<reference evidence="1" key="1">
    <citation type="submission" date="2021-02" db="EMBL/GenBank/DDBJ databases">
        <authorList>
            <person name="Dougan E. K."/>
            <person name="Rhodes N."/>
            <person name="Thang M."/>
            <person name="Chan C."/>
        </authorList>
    </citation>
    <scope>NUCLEOTIDE SEQUENCE</scope>
</reference>
<evidence type="ECO:0000313" key="1">
    <source>
        <dbReference type="EMBL" id="CAE7198266.1"/>
    </source>
</evidence>
<dbReference type="InterPro" id="IPR014942">
    <property type="entry name" value="AbiEii"/>
</dbReference>
<comment type="caution">
    <text evidence="1">The sequence shown here is derived from an EMBL/GenBank/DDBJ whole genome shotgun (WGS) entry which is preliminary data.</text>
</comment>
<organism evidence="1 2">
    <name type="scientific">Symbiodinium necroappetens</name>
    <dbReference type="NCBI Taxonomy" id="1628268"/>
    <lineage>
        <taxon>Eukaryota</taxon>
        <taxon>Sar</taxon>
        <taxon>Alveolata</taxon>
        <taxon>Dinophyceae</taxon>
        <taxon>Suessiales</taxon>
        <taxon>Symbiodiniaceae</taxon>
        <taxon>Symbiodinium</taxon>
    </lineage>
</organism>